<sequence>MTEIGDNNEDSPTKCPRCGFDGPGAEGSGTHVCRGFKPGQVVDAAGRPQPPTPEATEPLECSCARCGKPVDGLYEDGAGDPICPTCDVTTPEAPTECPECVSYFDLEPPTTQGGERYAEYADKVAVCYEGEGRLVARRLARDFRNGYPLTPNAPEGEPTGELETAIQRVGEAVKEQAARTPEPVCQRCEMIEEMAHHHDTDAKGYHPFAPTEPPPTGEP</sequence>
<feature type="compositionally biased region" description="Pro residues" evidence="1">
    <location>
        <begin position="210"/>
        <end position="219"/>
    </location>
</feature>
<evidence type="ECO:0000313" key="2">
    <source>
        <dbReference type="EMBL" id="KKK71003.1"/>
    </source>
</evidence>
<dbReference type="EMBL" id="LAZR01057930">
    <property type="protein sequence ID" value="KKK71003.1"/>
    <property type="molecule type" value="Genomic_DNA"/>
</dbReference>
<organism evidence="2">
    <name type="scientific">marine sediment metagenome</name>
    <dbReference type="NCBI Taxonomy" id="412755"/>
    <lineage>
        <taxon>unclassified sequences</taxon>
        <taxon>metagenomes</taxon>
        <taxon>ecological metagenomes</taxon>
    </lineage>
</organism>
<proteinExistence type="predicted"/>
<feature type="region of interest" description="Disordered" evidence="1">
    <location>
        <begin position="196"/>
        <end position="219"/>
    </location>
</feature>
<comment type="caution">
    <text evidence="2">The sequence shown here is derived from an EMBL/GenBank/DDBJ whole genome shotgun (WGS) entry which is preliminary data.</text>
</comment>
<name>A0A0F8XPW1_9ZZZZ</name>
<reference evidence="2" key="1">
    <citation type="journal article" date="2015" name="Nature">
        <title>Complex archaea that bridge the gap between prokaryotes and eukaryotes.</title>
        <authorList>
            <person name="Spang A."/>
            <person name="Saw J.H."/>
            <person name="Jorgensen S.L."/>
            <person name="Zaremba-Niedzwiedzka K."/>
            <person name="Martijn J."/>
            <person name="Lind A.E."/>
            <person name="van Eijk R."/>
            <person name="Schleper C."/>
            <person name="Guy L."/>
            <person name="Ettema T.J."/>
        </authorList>
    </citation>
    <scope>NUCLEOTIDE SEQUENCE</scope>
</reference>
<dbReference type="AlphaFoldDB" id="A0A0F8XPW1"/>
<gene>
    <name evidence="2" type="ORF">LCGC14_2918310</name>
</gene>
<protein>
    <submittedName>
        <fullName evidence="2">Uncharacterized protein</fullName>
    </submittedName>
</protein>
<accession>A0A0F8XPW1</accession>
<evidence type="ECO:0000256" key="1">
    <source>
        <dbReference type="SAM" id="MobiDB-lite"/>
    </source>
</evidence>